<dbReference type="Proteomes" id="UP001253595">
    <property type="component" value="Unassembled WGS sequence"/>
</dbReference>
<organism evidence="2 3">
    <name type="scientific">Cellvibrio fibrivorans</name>
    <dbReference type="NCBI Taxonomy" id="126350"/>
    <lineage>
        <taxon>Bacteria</taxon>
        <taxon>Pseudomonadati</taxon>
        <taxon>Pseudomonadota</taxon>
        <taxon>Gammaproteobacteria</taxon>
        <taxon>Cellvibrionales</taxon>
        <taxon>Cellvibrionaceae</taxon>
        <taxon>Cellvibrio</taxon>
    </lineage>
</organism>
<keyword evidence="1" id="KW-0812">Transmembrane</keyword>
<dbReference type="InterPro" id="IPR029035">
    <property type="entry name" value="DHS-like_NAD/FAD-binding_dom"/>
</dbReference>
<dbReference type="RefSeq" id="WP_310075699.1">
    <property type="nucleotide sequence ID" value="NZ_JAVDVX010000008.1"/>
</dbReference>
<dbReference type="EMBL" id="JAVDVX010000008">
    <property type="protein sequence ID" value="MDR7091912.1"/>
    <property type="molecule type" value="Genomic_DNA"/>
</dbReference>
<feature type="transmembrane region" description="Helical" evidence="1">
    <location>
        <begin position="27"/>
        <end position="44"/>
    </location>
</feature>
<evidence type="ECO:0000313" key="3">
    <source>
        <dbReference type="Proteomes" id="UP001253595"/>
    </source>
</evidence>
<evidence type="ECO:0000256" key="1">
    <source>
        <dbReference type="SAM" id="Phobius"/>
    </source>
</evidence>
<protein>
    <submittedName>
        <fullName evidence="2">Uncharacterized protein</fullName>
    </submittedName>
</protein>
<proteinExistence type="predicted"/>
<keyword evidence="1" id="KW-1133">Transmembrane helix</keyword>
<dbReference type="SUPFAM" id="SSF52467">
    <property type="entry name" value="DHS-like NAD/FAD-binding domain"/>
    <property type="match status" value="1"/>
</dbReference>
<evidence type="ECO:0000313" key="2">
    <source>
        <dbReference type="EMBL" id="MDR7091912.1"/>
    </source>
</evidence>
<accession>A0ABU1V3E8</accession>
<keyword evidence="3" id="KW-1185">Reference proteome</keyword>
<keyword evidence="1" id="KW-0472">Membrane</keyword>
<reference evidence="2 3" key="1">
    <citation type="submission" date="2023-07" db="EMBL/GenBank/DDBJ databases">
        <title>Sorghum-associated microbial communities from plants grown in Nebraska, USA.</title>
        <authorList>
            <person name="Schachtman D."/>
        </authorList>
    </citation>
    <scope>NUCLEOTIDE SEQUENCE [LARGE SCALE GENOMIC DNA]</scope>
    <source>
        <strain evidence="2 3">BE190</strain>
    </source>
</reference>
<sequence length="86" mass="9756">MDKVSQHYDIADLAEFMRKAKVSEKPFVFFTGAGCSFTAGIPLAKQLIEEMHRKQLFFPGSNPCRKKCLNLLLSLMTACRRLCNVN</sequence>
<name>A0ABU1V3E8_9GAMM</name>
<gene>
    <name evidence="2" type="ORF">J2X05_003950</name>
</gene>
<comment type="caution">
    <text evidence="2">The sequence shown here is derived from an EMBL/GenBank/DDBJ whole genome shotgun (WGS) entry which is preliminary data.</text>
</comment>